<evidence type="ECO:0000256" key="1">
    <source>
        <dbReference type="SAM" id="Phobius"/>
    </source>
</evidence>
<sequence>MAVVNFNGKYYALCFDTIEYDGKWYSLELAGNLSAVLGIETAAAGTLFLNVDDMKLEELKKMIVPLE</sequence>
<name>A0ABQ0AVC8_9FIRM</name>
<reference evidence="2 3" key="1">
    <citation type="submission" date="2024-04" db="EMBL/GenBank/DDBJ databases">
        <title>Defined microbial consortia suppress multidrug-resistant proinflammatory Enterobacteriaceae via ecological control.</title>
        <authorList>
            <person name="Furuichi M."/>
            <person name="Kawaguchi T."/>
            <person name="Pust M."/>
            <person name="Yasuma K."/>
            <person name="Plichta D."/>
            <person name="Hasegawa N."/>
            <person name="Ohya T."/>
            <person name="Bhattarai S."/>
            <person name="Sasajima S."/>
            <person name="Aoto Y."/>
            <person name="Tuganbaev T."/>
            <person name="Yaginuma M."/>
            <person name="Ueda M."/>
            <person name="Okahashi N."/>
            <person name="Amafuji K."/>
            <person name="Kiridooshi Y."/>
            <person name="Sugita K."/>
            <person name="Strazar M."/>
            <person name="Skelly A."/>
            <person name="Suda W."/>
            <person name="Hattori M."/>
            <person name="Nakamoto N."/>
            <person name="Caballero S."/>
            <person name="Norman J."/>
            <person name="Olle B."/>
            <person name="Tanoue T."/>
            <person name="Arita M."/>
            <person name="Bucci V."/>
            <person name="Atarashi K."/>
            <person name="Xavier R."/>
            <person name="Honda K."/>
        </authorList>
    </citation>
    <scope>NUCLEOTIDE SEQUENCE [LARGE SCALE GENOMIC DNA]</scope>
    <source>
        <strain evidence="3">f13</strain>
    </source>
</reference>
<dbReference type="RefSeq" id="WP_176255616.1">
    <property type="nucleotide sequence ID" value="NZ_BAABXL010000001.1"/>
</dbReference>
<keyword evidence="1" id="KW-0472">Membrane</keyword>
<evidence type="ECO:0000313" key="2">
    <source>
        <dbReference type="EMBL" id="GAA6267986.1"/>
    </source>
</evidence>
<feature type="transmembrane region" description="Helical" evidence="1">
    <location>
        <begin position="29"/>
        <end position="51"/>
    </location>
</feature>
<keyword evidence="1" id="KW-0812">Transmembrane</keyword>
<dbReference type="Proteomes" id="UP001600894">
    <property type="component" value="Unassembled WGS sequence"/>
</dbReference>
<keyword evidence="3" id="KW-1185">Reference proteome</keyword>
<protein>
    <submittedName>
        <fullName evidence="2">Uncharacterized protein</fullName>
    </submittedName>
</protein>
<evidence type="ECO:0000313" key="3">
    <source>
        <dbReference type="Proteomes" id="UP001600894"/>
    </source>
</evidence>
<proteinExistence type="predicted"/>
<gene>
    <name evidence="2" type="ORF">F130042H8_10460</name>
</gene>
<comment type="caution">
    <text evidence="2">The sequence shown here is derived from an EMBL/GenBank/DDBJ whole genome shotgun (WGS) entry which is preliminary data.</text>
</comment>
<organism evidence="2 3">
    <name type="scientific">Enterocloster alcoholdehydrogenati</name>
    <dbReference type="NCBI Taxonomy" id="2547410"/>
    <lineage>
        <taxon>Bacteria</taxon>
        <taxon>Bacillati</taxon>
        <taxon>Bacillota</taxon>
        <taxon>Clostridia</taxon>
        <taxon>Lachnospirales</taxon>
        <taxon>Lachnospiraceae</taxon>
        <taxon>Enterocloster</taxon>
    </lineage>
</organism>
<dbReference type="EMBL" id="BAABXL010000001">
    <property type="protein sequence ID" value="GAA6267986.1"/>
    <property type="molecule type" value="Genomic_DNA"/>
</dbReference>
<accession>A0ABQ0AVC8</accession>
<keyword evidence="1" id="KW-1133">Transmembrane helix</keyword>